<dbReference type="InterPro" id="IPR023606">
    <property type="entry name" value="CoA-Trfase_III_dom_1_sf"/>
</dbReference>
<dbReference type="AlphaFoldDB" id="A0A1H3N6F5"/>
<evidence type="ECO:0000313" key="1">
    <source>
        <dbReference type="EMBL" id="SDY84462.1"/>
    </source>
</evidence>
<dbReference type="EMBL" id="FNPE01000008">
    <property type="protein sequence ID" value="SDY84462.1"/>
    <property type="molecule type" value="Genomic_DNA"/>
</dbReference>
<dbReference type="GO" id="GO:0003824">
    <property type="term" value="F:catalytic activity"/>
    <property type="evidence" value="ECO:0007669"/>
    <property type="project" value="InterPro"/>
</dbReference>
<proteinExistence type="predicted"/>
<evidence type="ECO:0000313" key="2">
    <source>
        <dbReference type="Proteomes" id="UP000183417"/>
    </source>
</evidence>
<name>A0A1H3N6F5_9BURK</name>
<dbReference type="Pfam" id="PF02515">
    <property type="entry name" value="CoA_transf_3"/>
    <property type="match status" value="1"/>
</dbReference>
<reference evidence="1 2" key="1">
    <citation type="submission" date="2016-10" db="EMBL/GenBank/DDBJ databases">
        <authorList>
            <person name="de Groot N.N."/>
        </authorList>
    </citation>
    <scope>NUCLEOTIDE SEQUENCE [LARGE SCALE GENOMIC DNA]</scope>
    <source>
        <strain evidence="1 2">LMG 24775</strain>
    </source>
</reference>
<protein>
    <submittedName>
        <fullName evidence="1">Alpha-methylacyl-CoA racemase</fullName>
    </submittedName>
</protein>
<dbReference type="Gene3D" id="3.40.50.10540">
    <property type="entry name" value="Crotonobetainyl-coa:carnitine coa-transferase, domain 1"/>
    <property type="match status" value="1"/>
</dbReference>
<sequence>MMVNIADMGGGPLKGLRVVEFAGLGPAPFACMLLADMGADVVLVDRSGARVADPLQIVNRGRTLIHADLKAPHDRERLLALIDAADVLVEGFRPGVMERLGLGPEVVMSRNPRLVYGRMTGWGQDGPLAKTAGHDINYIALTGALAAMGPRERPTPPLNLVGDYGGGSLYLALGILAAVHEARSSGLGQVVDAAITDGVIQLMTQCLAQQQRGQFVEQRESNMLDGGAPWYGVYPTADGQHVSVGAIEPQFFAIFIERLGMDEAWKKAQHDASCWTDLRKAIATALKSRTRAEWDAVFTGSDACFSPVLTLSEAMEHPHNVARGNFVDLNGVIHPAPAPRFSRTPSNPVAAPAQEVSSVETALQRWHARTTQGANLHKDSDE</sequence>
<dbReference type="InterPro" id="IPR044855">
    <property type="entry name" value="CoA-Trfase_III_dom3_sf"/>
</dbReference>
<dbReference type="SUPFAM" id="SSF89796">
    <property type="entry name" value="CoA-transferase family III (CaiB/BaiF)"/>
    <property type="match status" value="1"/>
</dbReference>
<dbReference type="InterPro" id="IPR003673">
    <property type="entry name" value="CoA-Trfase_fam_III"/>
</dbReference>
<dbReference type="PANTHER" id="PTHR48228">
    <property type="entry name" value="SUCCINYL-COA--D-CITRAMALATE COA-TRANSFERASE"/>
    <property type="match status" value="1"/>
</dbReference>
<gene>
    <name evidence="1" type="ORF">SAMN05421547_108195</name>
</gene>
<organism evidence="1 2">
    <name type="scientific">Delftia lacustris</name>
    <dbReference type="NCBI Taxonomy" id="558537"/>
    <lineage>
        <taxon>Bacteria</taxon>
        <taxon>Pseudomonadati</taxon>
        <taxon>Pseudomonadota</taxon>
        <taxon>Betaproteobacteria</taxon>
        <taxon>Burkholderiales</taxon>
        <taxon>Comamonadaceae</taxon>
        <taxon>Delftia</taxon>
    </lineage>
</organism>
<dbReference type="InterPro" id="IPR050509">
    <property type="entry name" value="CoA-transferase_III"/>
</dbReference>
<dbReference type="Gene3D" id="3.30.1540.10">
    <property type="entry name" value="formyl-coa transferase, domain 3"/>
    <property type="match status" value="1"/>
</dbReference>
<dbReference type="Proteomes" id="UP000183417">
    <property type="component" value="Unassembled WGS sequence"/>
</dbReference>
<dbReference type="PANTHER" id="PTHR48228:SF5">
    <property type="entry name" value="ALPHA-METHYLACYL-COA RACEMASE"/>
    <property type="match status" value="1"/>
</dbReference>
<dbReference type="GeneID" id="94689093"/>
<dbReference type="RefSeq" id="WP_143044579.1">
    <property type="nucleotide sequence ID" value="NZ_CP065749.1"/>
</dbReference>
<accession>A0A1H3N6F5</accession>